<dbReference type="SUPFAM" id="SSF50978">
    <property type="entry name" value="WD40 repeat-like"/>
    <property type="match status" value="2"/>
</dbReference>
<dbReference type="PROSITE" id="PS01017">
    <property type="entry name" value="STEROL_REDUCT_1"/>
    <property type="match status" value="1"/>
</dbReference>
<keyword evidence="19" id="KW-0539">Nucleus</keyword>
<keyword evidence="12 27" id="KW-1133">Transmembrane helix</keyword>
<evidence type="ECO:0000256" key="12">
    <source>
        <dbReference type="ARBA" id="ARBA00022989"/>
    </source>
</evidence>
<evidence type="ECO:0000256" key="26">
    <source>
        <dbReference type="SAM" id="MobiDB-lite"/>
    </source>
</evidence>
<name>A0A261Y4C5_9FUNG</name>
<dbReference type="PIRSF" id="PIRSF500138">
    <property type="entry name" value="GPI8"/>
    <property type="match status" value="1"/>
</dbReference>
<evidence type="ECO:0000256" key="6">
    <source>
        <dbReference type="ARBA" id="ARBA00022516"/>
    </source>
</evidence>
<dbReference type="UniPathway" id="UPA00196"/>
<feature type="repeat" description="WD" evidence="25">
    <location>
        <begin position="1497"/>
        <end position="1538"/>
    </location>
</feature>
<feature type="transmembrane region" description="Helical" evidence="27">
    <location>
        <begin position="767"/>
        <end position="785"/>
    </location>
</feature>
<comment type="subcellular location">
    <subcellularLocation>
        <location evidence="2">Membrane</location>
        <topology evidence="2">Multi-pass membrane protein</topology>
    </subcellularLocation>
    <subcellularLocation>
        <location evidence="1">Nucleus</location>
    </subcellularLocation>
</comment>
<dbReference type="Pfam" id="PF00400">
    <property type="entry name" value="WD40"/>
    <property type="match status" value="8"/>
</dbReference>
<evidence type="ECO:0000256" key="8">
    <source>
        <dbReference type="ARBA" id="ARBA00022692"/>
    </source>
</evidence>
<evidence type="ECO:0000256" key="15">
    <source>
        <dbReference type="ARBA" id="ARBA00023098"/>
    </source>
</evidence>
<feature type="repeat" description="WD" evidence="25">
    <location>
        <begin position="1455"/>
        <end position="1496"/>
    </location>
</feature>
<evidence type="ECO:0000256" key="11">
    <source>
        <dbReference type="ARBA" id="ARBA00022955"/>
    </source>
</evidence>
<feature type="compositionally biased region" description="Acidic residues" evidence="26">
    <location>
        <begin position="1255"/>
        <end position="1269"/>
    </location>
</feature>
<accession>A0A261Y4C5</accession>
<dbReference type="PANTHER" id="PTHR19865:SF0">
    <property type="entry name" value="U3 SMALL NUCLEOLAR RNA-INTERACTING PROTEIN 2"/>
    <property type="match status" value="1"/>
</dbReference>
<dbReference type="InterPro" id="IPR015943">
    <property type="entry name" value="WD40/YVTN_repeat-like_dom_sf"/>
</dbReference>
<feature type="region of interest" description="Disordered" evidence="26">
    <location>
        <begin position="1242"/>
        <end position="1286"/>
    </location>
</feature>
<dbReference type="PRINTS" id="PR00776">
    <property type="entry name" value="HEMOGLOBNASE"/>
</dbReference>
<keyword evidence="7 25" id="KW-0853">WD repeat</keyword>
<dbReference type="Gene3D" id="2.130.10.10">
    <property type="entry name" value="YVTN repeat-like/Quinoprotein amine dehydrogenase"/>
    <property type="match status" value="4"/>
</dbReference>
<dbReference type="FunFam" id="3.40.50.1460:FF:000003">
    <property type="entry name" value="GPI-anchor transamidase"/>
    <property type="match status" value="1"/>
</dbReference>
<evidence type="ECO:0000256" key="20">
    <source>
        <dbReference type="ARBA" id="ARBA00030165"/>
    </source>
</evidence>
<evidence type="ECO:0000256" key="17">
    <source>
        <dbReference type="ARBA" id="ARBA00023166"/>
    </source>
</evidence>
<feature type="repeat" description="WD" evidence="25">
    <location>
        <begin position="119"/>
        <end position="150"/>
    </location>
</feature>
<dbReference type="InterPro" id="IPR020472">
    <property type="entry name" value="WD40_PAC1"/>
</dbReference>
<evidence type="ECO:0000256" key="27">
    <source>
        <dbReference type="SAM" id="Phobius"/>
    </source>
</evidence>
<evidence type="ECO:0000256" key="24">
    <source>
        <dbReference type="PIRSR" id="PIRSR019663-1"/>
    </source>
</evidence>
<dbReference type="InterPro" id="IPR018083">
    <property type="entry name" value="Sterol_reductase_CS"/>
</dbReference>
<dbReference type="GO" id="GO:0003923">
    <property type="term" value="F:GPI-anchor transamidase activity"/>
    <property type="evidence" value="ECO:0007669"/>
    <property type="project" value="InterPro"/>
</dbReference>
<evidence type="ECO:0000256" key="13">
    <source>
        <dbReference type="ARBA" id="ARBA00023002"/>
    </source>
</evidence>
<evidence type="ECO:0000256" key="14">
    <source>
        <dbReference type="ARBA" id="ARBA00023011"/>
    </source>
</evidence>
<feature type="transmembrane region" description="Helical" evidence="27">
    <location>
        <begin position="643"/>
        <end position="664"/>
    </location>
</feature>
<dbReference type="InterPro" id="IPR019775">
    <property type="entry name" value="WD40_repeat_CS"/>
</dbReference>
<dbReference type="PROSITE" id="PS50294">
    <property type="entry name" value="WD_REPEATS_REGION"/>
    <property type="match status" value="4"/>
</dbReference>
<proteinExistence type="inferred from homology"/>
<feature type="active site" evidence="24">
    <location>
        <position position="1033"/>
    </location>
</feature>
<feature type="transmembrane region" description="Helical" evidence="27">
    <location>
        <begin position="797"/>
        <end position="816"/>
    </location>
</feature>
<feature type="repeat" description="WD" evidence="25">
    <location>
        <begin position="1361"/>
        <end position="1402"/>
    </location>
</feature>
<keyword evidence="9" id="KW-0677">Repeat</keyword>
<comment type="caution">
    <text evidence="28">The sequence shown here is derived from an EMBL/GenBank/DDBJ whole genome shotgun (WGS) entry which is preliminary data.</text>
</comment>
<dbReference type="InterPro" id="IPR036322">
    <property type="entry name" value="WD40_repeat_dom_sf"/>
</dbReference>
<feature type="active site" description="Nucleophile" evidence="24">
    <location>
        <position position="1075"/>
    </location>
</feature>
<dbReference type="GO" id="GO:0006506">
    <property type="term" value="P:GPI anchor biosynthetic process"/>
    <property type="evidence" value="ECO:0007669"/>
    <property type="project" value="UniProtKB-UniPathway"/>
</dbReference>
<evidence type="ECO:0000256" key="23">
    <source>
        <dbReference type="ARBA" id="ARBA00069705"/>
    </source>
</evidence>
<evidence type="ECO:0000256" key="10">
    <source>
        <dbReference type="ARBA" id="ARBA00022857"/>
    </source>
</evidence>
<dbReference type="CDD" id="cd00200">
    <property type="entry name" value="WD40"/>
    <property type="match status" value="1"/>
</dbReference>
<feature type="repeat" description="WD" evidence="25">
    <location>
        <begin position="1413"/>
        <end position="1454"/>
    </location>
</feature>
<keyword evidence="18" id="KW-0753">Steroid metabolism</keyword>
<protein>
    <recommendedName>
        <fullName evidence="23">Delta(14)-sterol reductase</fullName>
        <ecNumber evidence="5">1.3.1.70</ecNumber>
    </recommendedName>
    <alternativeName>
        <fullName evidence="20">C-14 sterol reductase</fullName>
    </alternativeName>
    <alternativeName>
        <fullName evidence="21">Sterol C14-reductase</fullName>
    </alternativeName>
</protein>
<evidence type="ECO:0000256" key="2">
    <source>
        <dbReference type="ARBA" id="ARBA00004141"/>
    </source>
</evidence>
<evidence type="ECO:0000313" key="29">
    <source>
        <dbReference type="Proteomes" id="UP000242875"/>
    </source>
</evidence>
<keyword evidence="14" id="KW-0756">Sterol biosynthesis</keyword>
<feature type="repeat" description="WD" evidence="25">
    <location>
        <begin position="188"/>
        <end position="214"/>
    </location>
</feature>
<evidence type="ECO:0000256" key="21">
    <source>
        <dbReference type="ARBA" id="ARBA00031227"/>
    </source>
</evidence>
<evidence type="ECO:0000256" key="4">
    <source>
        <dbReference type="ARBA" id="ARBA00009941"/>
    </source>
</evidence>
<keyword evidence="29" id="KW-1185">Reference proteome</keyword>
<feature type="compositionally biased region" description="Acidic residues" evidence="26">
    <location>
        <begin position="1277"/>
        <end position="1286"/>
    </location>
</feature>
<organism evidence="28 29">
    <name type="scientific">Bifiguratus adelaidae</name>
    <dbReference type="NCBI Taxonomy" id="1938954"/>
    <lineage>
        <taxon>Eukaryota</taxon>
        <taxon>Fungi</taxon>
        <taxon>Fungi incertae sedis</taxon>
        <taxon>Mucoromycota</taxon>
        <taxon>Mucoromycotina</taxon>
        <taxon>Endogonomycetes</taxon>
        <taxon>Endogonales</taxon>
        <taxon>Endogonales incertae sedis</taxon>
        <taxon>Bifiguratus</taxon>
    </lineage>
</organism>
<evidence type="ECO:0000256" key="18">
    <source>
        <dbReference type="ARBA" id="ARBA00023221"/>
    </source>
</evidence>
<evidence type="ECO:0000256" key="22">
    <source>
        <dbReference type="ARBA" id="ARBA00060577"/>
    </source>
</evidence>
<comment type="pathway">
    <text evidence="22">Steroid biosynthesis.</text>
</comment>
<dbReference type="PROSITE" id="PS00678">
    <property type="entry name" value="WD_REPEATS_1"/>
    <property type="match status" value="3"/>
</dbReference>
<dbReference type="GO" id="GO:0016255">
    <property type="term" value="P:attachment of GPI anchor to protein"/>
    <property type="evidence" value="ECO:0007669"/>
    <property type="project" value="InterPro"/>
</dbReference>
<evidence type="ECO:0000256" key="9">
    <source>
        <dbReference type="ARBA" id="ARBA00022737"/>
    </source>
</evidence>
<dbReference type="PANTHER" id="PTHR19865">
    <property type="entry name" value="U3 SMALL NUCLEOLAR RNA INTERACTING PROTEIN 2"/>
    <property type="match status" value="1"/>
</dbReference>
<keyword evidence="8 27" id="KW-0812">Transmembrane</keyword>
<keyword evidence="15" id="KW-0443">Lipid metabolism</keyword>
<evidence type="ECO:0000256" key="7">
    <source>
        <dbReference type="ARBA" id="ARBA00022574"/>
    </source>
</evidence>
<dbReference type="PRINTS" id="PR00320">
    <property type="entry name" value="GPROTEINBRPT"/>
</dbReference>
<comment type="similarity">
    <text evidence="4">Belongs to the peptidase C13 family.</text>
</comment>
<dbReference type="GO" id="GO:0006508">
    <property type="term" value="P:proteolysis"/>
    <property type="evidence" value="ECO:0007669"/>
    <property type="project" value="InterPro"/>
</dbReference>
<evidence type="ECO:0000256" key="3">
    <source>
        <dbReference type="ARBA" id="ARBA00005402"/>
    </source>
</evidence>
<dbReference type="Pfam" id="PF01650">
    <property type="entry name" value="Peptidase_C13"/>
    <property type="match status" value="1"/>
</dbReference>
<feature type="transmembrane region" description="Helical" evidence="27">
    <location>
        <begin position="611"/>
        <end position="631"/>
    </location>
</feature>
<evidence type="ECO:0000256" key="19">
    <source>
        <dbReference type="ARBA" id="ARBA00023242"/>
    </source>
</evidence>
<dbReference type="OrthoDB" id="192611at2759"/>
<evidence type="ECO:0000256" key="16">
    <source>
        <dbReference type="ARBA" id="ARBA00023136"/>
    </source>
</evidence>
<dbReference type="EC" id="1.3.1.70" evidence="5"/>
<feature type="repeat" description="WD" evidence="25">
    <location>
        <begin position="292"/>
        <end position="333"/>
    </location>
</feature>
<gene>
    <name evidence="28" type="ORF">BZG36_01634</name>
</gene>
<dbReference type="SMART" id="SM00320">
    <property type="entry name" value="WD40"/>
    <property type="match status" value="11"/>
</dbReference>
<dbReference type="InterPro" id="IPR028361">
    <property type="entry name" value="GPI_transamidase"/>
</dbReference>
<dbReference type="GO" id="GO:0016126">
    <property type="term" value="P:sterol biosynthetic process"/>
    <property type="evidence" value="ECO:0007669"/>
    <property type="project" value="UniProtKB-KW"/>
</dbReference>
<feature type="transmembrane region" description="Helical" evidence="27">
    <location>
        <begin position="572"/>
        <end position="591"/>
    </location>
</feature>
<dbReference type="Proteomes" id="UP000242875">
    <property type="component" value="Unassembled WGS sequence"/>
</dbReference>
<dbReference type="InterPro" id="IPR001096">
    <property type="entry name" value="Peptidase_C13"/>
</dbReference>
<dbReference type="Pfam" id="PF01222">
    <property type="entry name" value="ERG4_ERG24"/>
    <property type="match status" value="1"/>
</dbReference>
<dbReference type="Gene3D" id="3.40.50.1460">
    <property type="match status" value="1"/>
</dbReference>
<dbReference type="GO" id="GO:0042765">
    <property type="term" value="C:GPI-anchor transamidase complex"/>
    <property type="evidence" value="ECO:0007669"/>
    <property type="project" value="InterPro"/>
</dbReference>
<reference evidence="28 29" key="1">
    <citation type="journal article" date="2017" name="Mycologia">
        <title>Bifiguratus adelaidae, gen. et sp. nov., a new member of Mucoromycotina in endophytic and soil-dwelling habitats.</title>
        <authorList>
            <person name="Torres-Cruz T.J."/>
            <person name="Billingsley Tobias T.L."/>
            <person name="Almatruk M."/>
            <person name="Hesse C."/>
            <person name="Kuske C.R."/>
            <person name="Desiro A."/>
            <person name="Benucci G.M."/>
            <person name="Bonito G."/>
            <person name="Stajich J.E."/>
            <person name="Dunlap C."/>
            <person name="Arnold A.E."/>
            <person name="Porras-Alfaro A."/>
        </authorList>
    </citation>
    <scope>NUCLEOTIDE SEQUENCE [LARGE SCALE GENOMIC DNA]</scope>
    <source>
        <strain evidence="28 29">AZ0501</strain>
    </source>
</reference>
<keyword evidence="11" id="KW-0752">Steroid biosynthesis</keyword>
<evidence type="ECO:0000256" key="1">
    <source>
        <dbReference type="ARBA" id="ARBA00004123"/>
    </source>
</evidence>
<dbReference type="EMBL" id="MVBO01000015">
    <property type="protein sequence ID" value="OZJ05442.1"/>
    <property type="molecule type" value="Genomic_DNA"/>
</dbReference>
<dbReference type="GO" id="GO:0032040">
    <property type="term" value="C:small-subunit processome"/>
    <property type="evidence" value="ECO:0007669"/>
    <property type="project" value="TreeGrafter"/>
</dbReference>
<comment type="similarity">
    <text evidence="3">Belongs to the ERG4/ERG24 family.</text>
</comment>
<feature type="repeat" description="WD" evidence="25">
    <location>
        <begin position="1617"/>
        <end position="1651"/>
    </location>
</feature>
<dbReference type="PROSITE" id="PS50082">
    <property type="entry name" value="WD_REPEATS_2"/>
    <property type="match status" value="9"/>
</dbReference>
<keyword evidence="10" id="KW-0521">NADP</keyword>
<keyword evidence="13" id="KW-0560">Oxidoreductase</keyword>
<dbReference type="InterPro" id="IPR001680">
    <property type="entry name" value="WD40_rpt"/>
</dbReference>
<evidence type="ECO:0000256" key="5">
    <source>
        <dbReference type="ARBA" id="ARBA00012413"/>
    </source>
</evidence>
<dbReference type="PIRSF" id="PIRSF019663">
    <property type="entry name" value="Legumain"/>
    <property type="match status" value="1"/>
</dbReference>
<dbReference type="FunFam" id="2.130.10.10:FF:000509">
    <property type="entry name" value="U3 small nucleolar RNA-interacting protein"/>
    <property type="match status" value="1"/>
</dbReference>
<sequence>MFTEVVISGGEDGNTIVWDSRSGTVVHSFKQNHCAPSALTLVSSNGDGSRVGLVMAAQVDKPVVHAYHWLKDQVLVKSTVPEKLSALCASNNGIYCAGGTFSGKIYVWEIASGNLVRAFDAHYKRISVLKFLQDDSALVSGSDDAGVNVWLTGEMLDDDSSDTLKPYFAWLEHTLPVTDVYCGFGLLNGARLATSSTDHTVKIWDLITGELLTTFLFPHAVTAITMDPAERILLAAAGNNIYSSHLYAYTQDPTTAAGRPNIHAVGGLGRVVGVGLTDSTDNSSTDQRGLAYIGHKATITSLTLNYDANILISASQDQTCIVWDVQSRQSIRTFTQHKAAVNFVQCILKPPELEAAGLFGSSGRFKHPIAAPLKRVKKTDEEEKEDGVPVILTATSLNMSDILQAIPSHPKDDTLQLIHDAKQRVNQLQSQSSTTSLEMQVESLQSDLIKVHEHYHKVKALHDQMYSSLVDDFMKERTRQQKTATKAQKANVAVGNYGDEDFEKLNPKTTHKEFLGVPGALGMMIGLPILTIFFAKFCNENGCPPTEFFHASLQDVQEWFSLETLQALFDPMAFAVYSAYIIALIVFYFALPGDRVEGAPLRNGKKLTYKVNGFATFHTLLSTLFMFLRPYGYKPLLFVYDHWLGIVGASLIWSFGVATFVYVYSFAPGKMLALGGNTGNPIYDYMIGRELNPRIGDFDIKYFVELRPGMIGWFLCNLCFTAKQYDSLGKVTIGMILVNVLQDFYIVDSLWNETAILTTMDITTDGFGWMLSFGLLTWVPMVYSLQTRYLAMHPRELSIPEIALTIAVAGIGYWIFRGTNSEKNTFRNNPNDPSVKDLKYIETKTGSRLLISGWWGKARHINYLGDWLMSLAMCLPCGYSTPIPYFYPIYFAVLLLHRERRDDEKCRKNGHTNNWAVLVCTSRFWFNYRHIANTLSIYRTVKRLGIPDSNIILMLADDVACNPRNKFPATVFNNANRALDLYGDNVEVDYRGYEVTVEAFIRLLTGRVPEDTPRSKRLLTDDRSNVLIYMTGHGGDEFLKFQDAEEISAYDIADALEQMWQKRRYNELLFMIDTCQANTMYKRMYSPNILATGSSELDESSYSHHTDYDIGVAVIDSWTYYNLEFLENIDMSSTATLADLFNSYDPVKINSHPGIRTDLFNRDLDKVRLTDFFGSVQNVELTPSRYKLLANRTSHTPPTTIHDTPIITMHNNQTSHSRTFHVDRTDTTLPIYSLAALTTSLTNGSRNGRKRPAEDDIEESDEDVGGLDDMDLRGSEGEESLDEEELNETAAEKRLRLAKDYLQTLRNREEEDVGGFMAEDVDRDIIADRLKKDALERTGKVHKFIASKLQLPVDVERIKSKKGHQLPVTAIVICEQGRVAYSGSKDGSIIKWSLPDLERLHTFVGGRKNLNQYEGHTAPVLCLAASTDGQFIASGGADNRVCIWSVKENRYVGGWRQHKDAVASVAFRHGSNQLYTASYDRTIKLYNVDALSYIETLFGHQDTILGIDTLQEERCVSAGGRDRTVRYWKIVEESQLVFRGGASFRNKDGSGTAISVEGSTDAVVCLGESNFISGGDSGALCLWDLNKKKPVYTQHHSHGFREHESQSEGTITTPHPILSIATLPYSDLIATGSTDDFVRLWHVSKDMRKLESIGAIPMKGCVNGLSLAQIGRQIILCCAVGQEMRLGRWERMKDAKNGVRCVILDEVLTNGHA</sequence>
<dbReference type="InterPro" id="IPR039241">
    <property type="entry name" value="Rrp9-like"/>
</dbReference>
<evidence type="ECO:0000313" key="28">
    <source>
        <dbReference type="EMBL" id="OZJ05442.1"/>
    </source>
</evidence>
<keyword evidence="6" id="KW-0444">Lipid biosynthesis</keyword>
<keyword evidence="16 27" id="KW-0472">Membrane</keyword>
<feature type="transmembrane region" description="Helical" evidence="27">
    <location>
        <begin position="728"/>
        <end position="747"/>
    </location>
</feature>
<feature type="repeat" description="WD" evidence="25">
    <location>
        <begin position="1"/>
        <end position="28"/>
    </location>
</feature>
<dbReference type="FunFam" id="1.20.120.1630:FF:000011">
    <property type="entry name" value="Delta(14)-sterol reductase"/>
    <property type="match status" value="1"/>
</dbReference>
<dbReference type="GO" id="GO:0050613">
    <property type="term" value="F:Delta14-sterol reductase activity"/>
    <property type="evidence" value="ECO:0007669"/>
    <property type="project" value="UniProtKB-EC"/>
</dbReference>
<keyword evidence="17" id="KW-1207">Sterol metabolism</keyword>
<evidence type="ECO:0000256" key="25">
    <source>
        <dbReference type="PROSITE-ProRule" id="PRU00221"/>
    </source>
</evidence>
<dbReference type="Gene3D" id="1.20.120.1630">
    <property type="match status" value="1"/>
</dbReference>
<dbReference type="GO" id="GO:0034511">
    <property type="term" value="F:U3 snoRNA binding"/>
    <property type="evidence" value="ECO:0007669"/>
    <property type="project" value="InterPro"/>
</dbReference>
<dbReference type="InterPro" id="IPR001171">
    <property type="entry name" value="ERG24_DHCR-like"/>
</dbReference>